<organism evidence="14 15">
    <name type="scientific">Isoptericola halotolerans</name>
    <dbReference type="NCBI Taxonomy" id="300560"/>
    <lineage>
        <taxon>Bacteria</taxon>
        <taxon>Bacillati</taxon>
        <taxon>Actinomycetota</taxon>
        <taxon>Actinomycetes</taxon>
        <taxon>Micrococcales</taxon>
        <taxon>Promicromonosporaceae</taxon>
        <taxon>Isoptericola</taxon>
    </lineage>
</organism>
<dbReference type="Pfam" id="PF07991">
    <property type="entry name" value="KARI_N"/>
    <property type="match status" value="1"/>
</dbReference>
<evidence type="ECO:0000256" key="3">
    <source>
        <dbReference type="ARBA" id="ARBA00010318"/>
    </source>
</evidence>
<feature type="active site" evidence="10">
    <location>
        <position position="118"/>
    </location>
</feature>
<comment type="pathway">
    <text evidence="2 10">Amino-acid biosynthesis; L-isoleucine biosynthesis; L-isoleucine from 2-oxobutanoate: step 2/4.</text>
</comment>
<keyword evidence="6 10" id="KW-0460">Magnesium</keyword>
<evidence type="ECO:0000256" key="1">
    <source>
        <dbReference type="ARBA" id="ARBA00004864"/>
    </source>
</evidence>
<dbReference type="SUPFAM" id="SSF51735">
    <property type="entry name" value="NAD(P)-binding Rossmann-fold domains"/>
    <property type="match status" value="1"/>
</dbReference>
<sequence length="352" mass="38166">MNHPRKRSTTVAEMFYEDAADLSIIQQRKVAVIGYGSQGHAHALNLRDSGVDVRVGLRAGSASQQKAENEGLKVLPVADAVKEADVVVILAPDQVQRDLYRDEIAPNLTEGTALVFGHGFNIRFGYIKPEAGHDVLMVAPKGPGHLVRREYVDGRGVPVIVAVEQDASGSAWDLALSYAAGIGGLRAGGIKTTFTEETETDLFGEQAVLCGGASQLVQYGFETLTEAGYQPEVAYFEVLHELKLIVDLMVEGGIAKQRWSVSDTAEYGDYVSGPRVISPEVKENMKAVLADIQSGAFAERFIADQDNGGQEFKELRAKGEAHPIETTGRELRKMFAWIKPADSDYQEGSAAR</sequence>
<dbReference type="PANTHER" id="PTHR21371">
    <property type="entry name" value="KETOL-ACID REDUCTOISOMERASE, MITOCHONDRIAL"/>
    <property type="match status" value="1"/>
</dbReference>
<feature type="binding site" evidence="10 11">
    <location>
        <position position="241"/>
    </location>
    <ligand>
        <name>Mg(2+)</name>
        <dbReference type="ChEBI" id="CHEBI:18420"/>
        <label>2</label>
    </ligand>
</feature>
<dbReference type="InterPro" id="IPR013023">
    <property type="entry name" value="KARI"/>
</dbReference>
<feature type="binding site" evidence="10 11">
    <location>
        <position position="205"/>
    </location>
    <ligand>
        <name>Mg(2+)</name>
        <dbReference type="ChEBI" id="CHEBI:18420"/>
        <label>1</label>
    </ligand>
</feature>
<evidence type="ECO:0000256" key="10">
    <source>
        <dbReference type="HAMAP-Rule" id="MF_00435"/>
    </source>
</evidence>
<proteinExistence type="inferred from homology"/>
<dbReference type="InterPro" id="IPR013116">
    <property type="entry name" value="KARI_N"/>
</dbReference>
<evidence type="ECO:0000256" key="11">
    <source>
        <dbReference type="PROSITE-ProRule" id="PRU01198"/>
    </source>
</evidence>
<gene>
    <name evidence="10" type="primary">ilvC</name>
    <name evidence="14" type="ORF">HDG69_003415</name>
</gene>
<reference evidence="14 15" key="1">
    <citation type="submission" date="2020-05" db="EMBL/GenBank/DDBJ databases">
        <title>Genomic Encyclopedia of Type Strains, Phase III (KMG-III): the genomes of soil and plant-associated and newly described type strains.</title>
        <authorList>
            <person name="Whitman W."/>
        </authorList>
    </citation>
    <scope>NUCLEOTIDE SEQUENCE [LARGE SCALE GENOMIC DNA]</scope>
    <source>
        <strain evidence="14 15">KCTC 19046</strain>
    </source>
</reference>
<comment type="similarity">
    <text evidence="3 10 11">Belongs to the ketol-acid reductoisomerase family.</text>
</comment>
<dbReference type="NCBIfam" id="NF004017">
    <property type="entry name" value="PRK05479.1"/>
    <property type="match status" value="1"/>
</dbReference>
<evidence type="ECO:0000256" key="6">
    <source>
        <dbReference type="ARBA" id="ARBA00022842"/>
    </source>
</evidence>
<comment type="function">
    <text evidence="10">Involved in the biosynthesis of branched-chain amino acids (BCAA). Catalyzes an alkyl-migration followed by a ketol-acid reduction of (S)-2-acetolactate (S2AL) to yield (R)-2,3-dihydroxy-isovalerate. In the isomerase reaction, S2AL is rearranged via a Mg-dependent methyl migration to produce 3-hydroxy-3-methyl-2-ketobutyrate (HMKB). In the reductase reaction, this 2-ketoacid undergoes a metal-dependent reduction by NADPH to yield (R)-2,3-dihydroxy-isovalerate.</text>
</comment>
<feature type="binding site" evidence="10">
    <location>
        <position position="144"/>
    </location>
    <ligand>
        <name>NADP(+)</name>
        <dbReference type="ChEBI" id="CHEBI:58349"/>
    </ligand>
</feature>
<dbReference type="PANTHER" id="PTHR21371:SF1">
    <property type="entry name" value="KETOL-ACID REDUCTOISOMERASE, MITOCHONDRIAL"/>
    <property type="match status" value="1"/>
</dbReference>
<feature type="binding site" evidence="10">
    <location>
        <position position="58"/>
    </location>
    <ligand>
        <name>NADP(+)</name>
        <dbReference type="ChEBI" id="CHEBI:58349"/>
    </ligand>
</feature>
<comment type="cofactor">
    <cofactor evidence="10">
        <name>Mg(2+)</name>
        <dbReference type="ChEBI" id="CHEBI:18420"/>
    </cofactor>
    <text evidence="10">Binds 2 magnesium ions per subunit.</text>
</comment>
<feature type="domain" description="KARI C-terminal knotted" evidence="13">
    <location>
        <begin position="193"/>
        <end position="338"/>
    </location>
</feature>
<feature type="binding site" evidence="10 11">
    <location>
        <position position="201"/>
    </location>
    <ligand>
        <name>Mg(2+)</name>
        <dbReference type="ChEBI" id="CHEBI:18420"/>
        <label>2</label>
    </ligand>
</feature>
<feature type="binding site" evidence="10 11">
    <location>
        <position position="201"/>
    </location>
    <ligand>
        <name>Mg(2+)</name>
        <dbReference type="ChEBI" id="CHEBI:18420"/>
        <label>1</label>
    </ligand>
</feature>
<evidence type="ECO:0000256" key="9">
    <source>
        <dbReference type="ARBA" id="ARBA00023304"/>
    </source>
</evidence>
<accession>A0ABX2A7M4</accession>
<keyword evidence="8 10" id="KW-0560">Oxidoreductase</keyword>
<dbReference type="GO" id="GO:0004455">
    <property type="term" value="F:ketol-acid reductoisomerase activity"/>
    <property type="evidence" value="ECO:0007669"/>
    <property type="project" value="UniProtKB-EC"/>
</dbReference>
<feature type="domain" description="KARI N-terminal Rossmann" evidence="12">
    <location>
        <begin position="12"/>
        <end position="192"/>
    </location>
</feature>
<dbReference type="PROSITE" id="PS51851">
    <property type="entry name" value="KARI_C"/>
    <property type="match status" value="1"/>
</dbReference>
<dbReference type="Proteomes" id="UP000757540">
    <property type="component" value="Unassembled WGS sequence"/>
</dbReference>
<comment type="catalytic activity">
    <reaction evidence="10">
        <text>(2R)-2,3-dihydroxy-3-methylbutanoate + NADP(+) = (2S)-2-acetolactate + NADPH + H(+)</text>
        <dbReference type="Rhea" id="RHEA:22068"/>
        <dbReference type="ChEBI" id="CHEBI:15378"/>
        <dbReference type="ChEBI" id="CHEBI:49072"/>
        <dbReference type="ChEBI" id="CHEBI:57783"/>
        <dbReference type="ChEBI" id="CHEBI:58349"/>
        <dbReference type="ChEBI" id="CHEBI:58476"/>
        <dbReference type="EC" id="1.1.1.86"/>
    </reaction>
</comment>
<evidence type="ECO:0000313" key="14">
    <source>
        <dbReference type="EMBL" id="NOV98813.1"/>
    </source>
</evidence>
<dbReference type="SUPFAM" id="SSF48179">
    <property type="entry name" value="6-phosphogluconate dehydrogenase C-terminal domain-like"/>
    <property type="match status" value="1"/>
</dbReference>
<dbReference type="InterPro" id="IPR008927">
    <property type="entry name" value="6-PGluconate_DH-like_C_sf"/>
</dbReference>
<keyword evidence="7 10" id="KW-0521">NADP</keyword>
<keyword evidence="4 10" id="KW-0028">Amino-acid biosynthesis</keyword>
<keyword evidence="15" id="KW-1185">Reference proteome</keyword>
<keyword evidence="9 10" id="KW-0100">Branched-chain amino acid biosynthesis</keyword>
<feature type="binding site" evidence="10 11">
    <location>
        <position position="262"/>
    </location>
    <ligand>
        <name>substrate</name>
    </ligand>
</feature>
<dbReference type="PIRSF" id="PIRSF000116">
    <property type="entry name" value="IlvC_gammaproteo"/>
    <property type="match status" value="1"/>
</dbReference>
<dbReference type="NCBIfam" id="NF009940">
    <property type="entry name" value="PRK13403.1"/>
    <property type="match status" value="1"/>
</dbReference>
<dbReference type="EC" id="1.1.1.86" evidence="10"/>
<comment type="catalytic activity">
    <reaction evidence="10">
        <text>(2R,3R)-2,3-dihydroxy-3-methylpentanoate + NADP(+) = (S)-2-ethyl-2-hydroxy-3-oxobutanoate + NADPH + H(+)</text>
        <dbReference type="Rhea" id="RHEA:13493"/>
        <dbReference type="ChEBI" id="CHEBI:15378"/>
        <dbReference type="ChEBI" id="CHEBI:49256"/>
        <dbReference type="ChEBI" id="CHEBI:49258"/>
        <dbReference type="ChEBI" id="CHEBI:57783"/>
        <dbReference type="ChEBI" id="CHEBI:58349"/>
        <dbReference type="EC" id="1.1.1.86"/>
    </reaction>
</comment>
<keyword evidence="5 10" id="KW-0479">Metal-binding</keyword>
<dbReference type="NCBIfam" id="TIGR00465">
    <property type="entry name" value="ilvC"/>
    <property type="match status" value="1"/>
</dbReference>
<feature type="binding site" evidence="10">
    <location>
        <position position="63"/>
    </location>
    <ligand>
        <name>NADP(+)</name>
        <dbReference type="ChEBI" id="CHEBI:58349"/>
    </ligand>
</feature>
<dbReference type="Pfam" id="PF01450">
    <property type="entry name" value="KARI_C"/>
    <property type="match status" value="1"/>
</dbReference>
<name>A0ABX2A7M4_9MICO</name>
<dbReference type="PROSITE" id="PS51850">
    <property type="entry name" value="KARI_N"/>
    <property type="match status" value="1"/>
</dbReference>
<evidence type="ECO:0000256" key="7">
    <source>
        <dbReference type="ARBA" id="ARBA00022857"/>
    </source>
</evidence>
<evidence type="ECO:0000259" key="12">
    <source>
        <dbReference type="PROSITE" id="PS51850"/>
    </source>
</evidence>
<feature type="binding site" evidence="10">
    <location>
        <begin position="35"/>
        <end position="38"/>
    </location>
    <ligand>
        <name>NADP(+)</name>
        <dbReference type="ChEBI" id="CHEBI:58349"/>
    </ligand>
</feature>
<dbReference type="InterPro" id="IPR014359">
    <property type="entry name" value="KARI_prok"/>
</dbReference>
<dbReference type="EMBL" id="JABEZU010000005">
    <property type="protein sequence ID" value="NOV98813.1"/>
    <property type="molecule type" value="Genomic_DNA"/>
</dbReference>
<evidence type="ECO:0000256" key="2">
    <source>
        <dbReference type="ARBA" id="ARBA00004885"/>
    </source>
</evidence>
<dbReference type="InterPro" id="IPR036291">
    <property type="entry name" value="NAD(P)-bd_dom_sf"/>
</dbReference>
<dbReference type="InterPro" id="IPR000506">
    <property type="entry name" value="KARI_C"/>
</dbReference>
<evidence type="ECO:0000256" key="8">
    <source>
        <dbReference type="ARBA" id="ARBA00023002"/>
    </source>
</evidence>
<evidence type="ECO:0000256" key="5">
    <source>
        <dbReference type="ARBA" id="ARBA00022723"/>
    </source>
</evidence>
<comment type="pathway">
    <text evidence="1 10">Amino-acid biosynthesis; L-valine biosynthesis; L-valine from pyruvate: step 2/4.</text>
</comment>
<dbReference type="HAMAP" id="MF_00435">
    <property type="entry name" value="IlvC"/>
    <property type="match status" value="1"/>
</dbReference>
<dbReference type="Gene3D" id="6.10.240.10">
    <property type="match status" value="1"/>
</dbReference>
<comment type="caution">
    <text evidence="10">Lacks conserved residue(s) required for the propagation of feature annotation.</text>
</comment>
<comment type="caution">
    <text evidence="14">The sequence shown here is derived from an EMBL/GenBank/DDBJ whole genome shotgun (WGS) entry which is preliminary data.</text>
</comment>
<evidence type="ECO:0000313" key="15">
    <source>
        <dbReference type="Proteomes" id="UP000757540"/>
    </source>
</evidence>
<evidence type="ECO:0000256" key="4">
    <source>
        <dbReference type="ARBA" id="ARBA00022605"/>
    </source>
</evidence>
<feature type="binding site" evidence="10">
    <location>
        <position position="61"/>
    </location>
    <ligand>
        <name>NADP(+)</name>
        <dbReference type="ChEBI" id="CHEBI:58349"/>
    </ligand>
</feature>
<protein>
    <recommendedName>
        <fullName evidence="10">Ketol-acid reductoisomerase (NADP(+))</fullName>
        <shortName evidence="10">KARI</shortName>
        <ecNumber evidence="10">1.1.1.86</ecNumber>
    </recommendedName>
    <alternativeName>
        <fullName evidence="10">Acetohydroxy-acid isomeroreductase</fullName>
        <shortName evidence="10">AHIR</shortName>
    </alternativeName>
    <alternativeName>
        <fullName evidence="10">Alpha-keto-beta-hydroxylacyl reductoisomerase</fullName>
    </alternativeName>
</protein>
<dbReference type="Gene3D" id="3.40.50.720">
    <property type="entry name" value="NAD(P)-binding Rossmann-like Domain"/>
    <property type="match status" value="1"/>
</dbReference>
<evidence type="ECO:0000259" key="13">
    <source>
        <dbReference type="PROSITE" id="PS51851"/>
    </source>
</evidence>
<feature type="binding site" evidence="10 11">
    <location>
        <position position="237"/>
    </location>
    <ligand>
        <name>Mg(2+)</name>
        <dbReference type="ChEBI" id="CHEBI:18420"/>
        <label>2</label>
    </ligand>
</feature>